<proteinExistence type="predicted"/>
<feature type="compositionally biased region" description="Polar residues" evidence="1">
    <location>
        <begin position="151"/>
        <end position="166"/>
    </location>
</feature>
<organism evidence="3 4">
    <name type="scientific">Hanseniaspora valbyensis NRRL Y-1626</name>
    <dbReference type="NCBI Taxonomy" id="766949"/>
    <lineage>
        <taxon>Eukaryota</taxon>
        <taxon>Fungi</taxon>
        <taxon>Dikarya</taxon>
        <taxon>Ascomycota</taxon>
        <taxon>Saccharomycotina</taxon>
        <taxon>Saccharomycetes</taxon>
        <taxon>Saccharomycodales</taxon>
        <taxon>Saccharomycodaceae</taxon>
        <taxon>Hanseniaspora</taxon>
    </lineage>
</organism>
<gene>
    <name evidence="3" type="ORF">HANVADRAFT_52355</name>
</gene>
<keyword evidence="4" id="KW-1185">Reference proteome</keyword>
<evidence type="ECO:0000256" key="1">
    <source>
        <dbReference type="SAM" id="MobiDB-lite"/>
    </source>
</evidence>
<accession>A0A1B7TF47</accession>
<dbReference type="OrthoDB" id="273070at2759"/>
<reference evidence="4" key="1">
    <citation type="journal article" date="2016" name="Proc. Natl. Acad. Sci. U.S.A.">
        <title>Comparative genomics of biotechnologically important yeasts.</title>
        <authorList>
            <person name="Riley R."/>
            <person name="Haridas S."/>
            <person name="Wolfe K.H."/>
            <person name="Lopes M.R."/>
            <person name="Hittinger C.T."/>
            <person name="Goeker M."/>
            <person name="Salamov A.A."/>
            <person name="Wisecaver J.H."/>
            <person name="Long T.M."/>
            <person name="Calvey C.H."/>
            <person name="Aerts A.L."/>
            <person name="Barry K.W."/>
            <person name="Choi C."/>
            <person name="Clum A."/>
            <person name="Coughlan A.Y."/>
            <person name="Deshpande S."/>
            <person name="Douglass A.P."/>
            <person name="Hanson S.J."/>
            <person name="Klenk H.-P."/>
            <person name="LaButti K.M."/>
            <person name="Lapidus A."/>
            <person name="Lindquist E.A."/>
            <person name="Lipzen A.M."/>
            <person name="Meier-Kolthoff J.P."/>
            <person name="Ohm R.A."/>
            <person name="Otillar R.P."/>
            <person name="Pangilinan J.L."/>
            <person name="Peng Y."/>
            <person name="Rokas A."/>
            <person name="Rosa C.A."/>
            <person name="Scheuner C."/>
            <person name="Sibirny A.A."/>
            <person name="Slot J.C."/>
            <person name="Stielow J.B."/>
            <person name="Sun H."/>
            <person name="Kurtzman C.P."/>
            <person name="Blackwell M."/>
            <person name="Grigoriev I.V."/>
            <person name="Jeffries T.W."/>
        </authorList>
    </citation>
    <scope>NUCLEOTIDE SEQUENCE [LARGE SCALE GENOMIC DNA]</scope>
    <source>
        <strain evidence="4">NRRL Y-1626</strain>
    </source>
</reference>
<feature type="compositionally biased region" description="Acidic residues" evidence="1">
    <location>
        <begin position="367"/>
        <end position="383"/>
    </location>
</feature>
<dbReference type="EMBL" id="LXPE01000009">
    <property type="protein sequence ID" value="OBA27328.1"/>
    <property type="molecule type" value="Genomic_DNA"/>
</dbReference>
<evidence type="ECO:0000313" key="4">
    <source>
        <dbReference type="Proteomes" id="UP000092321"/>
    </source>
</evidence>
<protein>
    <recommendedName>
        <fullName evidence="2">FMR1-interacting protein 1 conserved domain-containing protein</fullName>
    </recommendedName>
</protein>
<name>A0A1B7TF47_9ASCO</name>
<dbReference type="Gene3D" id="6.10.250.1790">
    <property type="match status" value="1"/>
</dbReference>
<feature type="compositionally biased region" description="Basic and acidic residues" evidence="1">
    <location>
        <begin position="184"/>
        <end position="201"/>
    </location>
</feature>
<dbReference type="Proteomes" id="UP000092321">
    <property type="component" value="Unassembled WGS sequence"/>
</dbReference>
<sequence>MNNSDSNTDKNFQYPKYTRKLFLADDENKEFIDQNHQPLQQQPDLIQGQQVESINNSNSILPPNINQYQTPYPPYNQQSPYTSNTASMQPTSYYNNINMAPQQAYQPFIQQSYMPNQYMPLVPPANQMQPTPNYVQMMALLQQQQQQQQQISQNKQEYSTNSSLTLKKQGVSLEDYNESDDNDDTSKEKLSEKNNNEDNKSFSKQSKLVPYGKNKRSERDISNNKRYKKPVISYEDNYMRPAFKNVQKVTKSVDTKQEIKANTFADKYKKMLEQKESKKEENNMKKEDEEKKDGEQQNTIYIEPKPEAEPVEVNTHVSESDSDSPPEEVKIEKKVEKEPVIKQNTIKKEEENEKEKENVAEEKDHDIDVEEEEEEDDDEENENLDLLNKTPVPTFIPGTTISLTSDEDIQKWQQQRKINWLLKVSNKKKLHNEILANPENFKDSTDEEVKKFIQFQKENNLTVKMEEQQKNTFKEFGKIKDTVKKMFQQIEKDDHQNNSTANIASMKIFKMEEQENNLKVLPFIKLLGDLGKLEYKLTDVEKEKLFGYKK</sequence>
<comment type="caution">
    <text evidence="3">The sequence shown here is derived from an EMBL/GenBank/DDBJ whole genome shotgun (WGS) entry which is preliminary data.</text>
</comment>
<dbReference type="Pfam" id="PF10453">
    <property type="entry name" value="NUFIP1"/>
    <property type="match status" value="1"/>
</dbReference>
<feature type="region of interest" description="Disordered" evidence="1">
    <location>
        <begin position="272"/>
        <end position="392"/>
    </location>
</feature>
<dbReference type="AlphaFoldDB" id="A0A1B7TF47"/>
<feature type="compositionally biased region" description="Basic and acidic residues" evidence="1">
    <location>
        <begin position="327"/>
        <end position="366"/>
    </location>
</feature>
<evidence type="ECO:0000259" key="2">
    <source>
        <dbReference type="Pfam" id="PF10453"/>
    </source>
</evidence>
<dbReference type="InterPro" id="IPR019496">
    <property type="entry name" value="NUFIP1_cons_dom"/>
</dbReference>
<feature type="compositionally biased region" description="Basic and acidic residues" evidence="1">
    <location>
        <begin position="272"/>
        <end position="295"/>
    </location>
</feature>
<feature type="region of interest" description="Disordered" evidence="1">
    <location>
        <begin position="148"/>
        <end position="228"/>
    </location>
</feature>
<feature type="domain" description="FMR1-interacting protein 1 conserved" evidence="2">
    <location>
        <begin position="394"/>
        <end position="433"/>
    </location>
</feature>
<evidence type="ECO:0000313" key="3">
    <source>
        <dbReference type="EMBL" id="OBA27328.1"/>
    </source>
</evidence>